<organism evidence="1 2">
    <name type="scientific">Trichinella britovi</name>
    <name type="common">Parasitic roundworm</name>
    <dbReference type="NCBI Taxonomy" id="45882"/>
    <lineage>
        <taxon>Eukaryota</taxon>
        <taxon>Metazoa</taxon>
        <taxon>Ecdysozoa</taxon>
        <taxon>Nematoda</taxon>
        <taxon>Enoplea</taxon>
        <taxon>Dorylaimia</taxon>
        <taxon>Trichinellida</taxon>
        <taxon>Trichinellidae</taxon>
        <taxon>Trichinella</taxon>
    </lineage>
</organism>
<comment type="caution">
    <text evidence="1">The sequence shown here is derived from an EMBL/GenBank/DDBJ whole genome shotgun (WGS) entry which is preliminary data.</text>
</comment>
<evidence type="ECO:0000313" key="1">
    <source>
        <dbReference type="EMBL" id="KRY04423.1"/>
    </source>
</evidence>
<evidence type="ECO:0000313" key="2">
    <source>
        <dbReference type="Proteomes" id="UP000054653"/>
    </source>
</evidence>
<protein>
    <submittedName>
        <fullName evidence="1">Uncharacterized protein</fullName>
    </submittedName>
</protein>
<dbReference type="EMBL" id="JYDI01005670">
    <property type="protein sequence ID" value="KRY04423.1"/>
    <property type="molecule type" value="Genomic_DNA"/>
</dbReference>
<dbReference type="AlphaFoldDB" id="A0A0V0YVS4"/>
<proteinExistence type="predicted"/>
<name>A0A0V0YVS4_TRIBR</name>
<reference evidence="1 2" key="1">
    <citation type="submission" date="2015-01" db="EMBL/GenBank/DDBJ databases">
        <title>Evolution of Trichinella species and genotypes.</title>
        <authorList>
            <person name="Korhonen P.K."/>
            <person name="Edoardo P."/>
            <person name="Giuseppe L.R."/>
            <person name="Gasser R.B."/>
        </authorList>
    </citation>
    <scope>NUCLEOTIDE SEQUENCE [LARGE SCALE GENOMIC DNA]</scope>
    <source>
        <strain evidence="1">ISS120</strain>
    </source>
</reference>
<accession>A0A0V0YVS4</accession>
<sequence>MNAHHLTKANKSIGICKEAKMTPEAVSIET</sequence>
<gene>
    <name evidence="1" type="ORF">T03_3839</name>
</gene>
<dbReference type="Proteomes" id="UP000054653">
    <property type="component" value="Unassembled WGS sequence"/>
</dbReference>
<keyword evidence="2" id="KW-1185">Reference proteome</keyword>